<dbReference type="InterPro" id="IPR038627">
    <property type="entry name" value="YebG-like_sf"/>
</dbReference>
<organism evidence="1 2">
    <name type="scientific">Yersinia enterocolitica</name>
    <dbReference type="NCBI Taxonomy" id="630"/>
    <lineage>
        <taxon>Bacteria</taxon>
        <taxon>Pseudomonadati</taxon>
        <taxon>Pseudomonadota</taxon>
        <taxon>Gammaproteobacteria</taxon>
        <taxon>Enterobacterales</taxon>
        <taxon>Yersiniaceae</taxon>
        <taxon>Yersinia</taxon>
    </lineage>
</organism>
<reference evidence="1 2" key="1">
    <citation type="submission" date="2021-01" db="EMBL/GenBank/DDBJ databases">
        <title>FDA dAtabase for Regulatory Grade micrObial Sequences (FDA-ARGOS): Supporting development and validation of Infectious Disease Dx tests.</title>
        <authorList>
            <person name="Blissenbach B."/>
            <person name="Krut O."/>
            <person name="Tallon L."/>
            <person name="Sadzewicz L."/>
            <person name="Zhao X."/>
            <person name="Boylan J."/>
            <person name="Ott S."/>
            <person name="Bowen H."/>
            <person name="Vavikolanu K."/>
            <person name="Mehta A."/>
            <person name="Aluvathingal J."/>
            <person name="Nadendla S."/>
            <person name="Yan Y."/>
            <person name="Sichtig H."/>
        </authorList>
    </citation>
    <scope>NUCLEOTIDE SEQUENCE [LARGE SCALE GENOMIC DNA]</scope>
    <source>
        <strain evidence="1 2">FDAARGOS_1082</strain>
    </source>
</reference>
<accession>A0A7T9XT41</accession>
<dbReference type="InterPro" id="IPR009813">
    <property type="entry name" value="Uncharacterised_YebG"/>
</dbReference>
<dbReference type="RefSeq" id="WP_144414299.1">
    <property type="nucleotide sequence ID" value="NZ_CGHW01000017.1"/>
</dbReference>
<sequence>MAVEIKFVVVRQGEEKMTFTTKKEADAYDKMLDLADNLSEWLSQSPLTLEEEQREALSFFLAENKDALGQILRGANPAVSAEGQPKAKVEKITTKNPNLKKIKRLNLPDFGKK</sequence>
<gene>
    <name evidence="1" type="ORF">I6I39_16885</name>
</gene>
<evidence type="ECO:0000313" key="2">
    <source>
        <dbReference type="Proteomes" id="UP000595309"/>
    </source>
</evidence>
<protein>
    <submittedName>
        <fullName evidence="1">YebG family protein</fullName>
    </submittedName>
</protein>
<proteinExistence type="predicted"/>
<dbReference type="Gene3D" id="1.10.10.710">
    <property type="entry name" value="PSPTO_1197 like"/>
    <property type="match status" value="1"/>
</dbReference>
<dbReference type="Pfam" id="PF07130">
    <property type="entry name" value="YebG"/>
    <property type="match status" value="1"/>
</dbReference>
<dbReference type="EMBL" id="CP068146">
    <property type="protein sequence ID" value="QQU46582.1"/>
    <property type="molecule type" value="Genomic_DNA"/>
</dbReference>
<evidence type="ECO:0000313" key="1">
    <source>
        <dbReference type="EMBL" id="QQU46582.1"/>
    </source>
</evidence>
<dbReference type="Proteomes" id="UP000595309">
    <property type="component" value="Chromosome"/>
</dbReference>
<dbReference type="AlphaFoldDB" id="A0A7T9XT41"/>
<name>A0A7T9XT41_YEREN</name>